<evidence type="ECO:0000313" key="4">
    <source>
        <dbReference type="EMBL" id="CAD9827838.1"/>
    </source>
</evidence>
<dbReference type="GO" id="GO:0000266">
    <property type="term" value="P:mitochondrial fission"/>
    <property type="evidence" value="ECO:0007669"/>
    <property type="project" value="TreeGrafter"/>
</dbReference>
<dbReference type="PANTHER" id="PTHR11001:SF2">
    <property type="entry name" value="MITOCHONDRIAL FISSION PROCESS PROTEIN 1"/>
    <property type="match status" value="1"/>
</dbReference>
<name>A0A7S2UT13_9STRA</name>
<gene>
    <name evidence="4" type="ORF">ASEP1449_LOCUS19673</name>
</gene>
<organism evidence="4">
    <name type="scientific">Attheya septentrionalis</name>
    <dbReference type="NCBI Taxonomy" id="420275"/>
    <lineage>
        <taxon>Eukaryota</taxon>
        <taxon>Sar</taxon>
        <taxon>Stramenopiles</taxon>
        <taxon>Ochrophyta</taxon>
        <taxon>Bacillariophyta</taxon>
        <taxon>Coscinodiscophyceae</taxon>
        <taxon>Chaetocerotophycidae</taxon>
        <taxon>Chaetocerotales</taxon>
        <taxon>Attheyaceae</taxon>
        <taxon>Attheya</taxon>
    </lineage>
</organism>
<accession>A0A7S2UT13</accession>
<dbReference type="GO" id="GO:0005739">
    <property type="term" value="C:mitochondrion"/>
    <property type="evidence" value="ECO:0007669"/>
    <property type="project" value="TreeGrafter"/>
</dbReference>
<evidence type="ECO:0000256" key="2">
    <source>
        <dbReference type="ARBA" id="ARBA00017835"/>
    </source>
</evidence>
<dbReference type="InterPro" id="IPR019560">
    <property type="entry name" value="Mitochondrial_18_kDa_protein"/>
</dbReference>
<dbReference type="EMBL" id="HBHQ01028989">
    <property type="protein sequence ID" value="CAD9827838.1"/>
    <property type="molecule type" value="Transcribed_RNA"/>
</dbReference>
<reference evidence="4" key="1">
    <citation type="submission" date="2021-01" db="EMBL/GenBank/DDBJ databases">
        <authorList>
            <person name="Corre E."/>
            <person name="Pelletier E."/>
            <person name="Niang G."/>
            <person name="Scheremetjew M."/>
            <person name="Finn R."/>
            <person name="Kale V."/>
            <person name="Holt S."/>
            <person name="Cochrane G."/>
            <person name="Meng A."/>
            <person name="Brown T."/>
            <person name="Cohen L."/>
        </authorList>
    </citation>
    <scope>NUCLEOTIDE SEQUENCE</scope>
    <source>
        <strain evidence="4">CCMP2084</strain>
    </source>
</reference>
<dbReference type="AlphaFoldDB" id="A0A7S2UT13"/>
<dbReference type="PANTHER" id="PTHR11001">
    <property type="entry name" value="MITOCHONDRIAL FISSION PROCESS PROTEIN 1"/>
    <property type="match status" value="1"/>
</dbReference>
<evidence type="ECO:0000256" key="3">
    <source>
        <dbReference type="ARBA" id="ARBA00029631"/>
    </source>
</evidence>
<sequence length="176" mass="19954">MGSENATLVDGKIETSEKKYNVFRDSPLRYMGYANEIGESFRYQFPKIVAPSYMLAFGYCFLDSASTGYDEWNKEDNGKSERSREVRTALATFDTLLWQTFASVTIPGATINMIVRASRFAVSRVALPVTIVKWLPTAIGIGSIPLIIHPIDDLVDYSMDNSIRKWMKEEETDKQK</sequence>
<evidence type="ECO:0000256" key="1">
    <source>
        <dbReference type="ARBA" id="ARBA00009224"/>
    </source>
</evidence>
<proteinExistence type="inferred from homology"/>
<dbReference type="Pfam" id="PF10558">
    <property type="entry name" value="MTP18"/>
    <property type="match status" value="2"/>
</dbReference>
<protein>
    <recommendedName>
        <fullName evidence="2">Mitochondrial fission process protein 1</fullName>
    </recommendedName>
    <alternativeName>
        <fullName evidence="3">Mitochondrial 18 kDa protein</fullName>
    </alternativeName>
</protein>
<comment type="similarity">
    <text evidence="1">Belongs to the MTFP1 family.</text>
</comment>